<evidence type="ECO:0000256" key="1">
    <source>
        <dbReference type="ARBA" id="ARBA00004651"/>
    </source>
</evidence>
<evidence type="ECO:0000256" key="2">
    <source>
        <dbReference type="ARBA" id="ARBA00022692"/>
    </source>
</evidence>
<dbReference type="SUPFAM" id="SSF103473">
    <property type="entry name" value="MFS general substrate transporter"/>
    <property type="match status" value="1"/>
</dbReference>
<feature type="transmembrane region" description="Helical" evidence="5">
    <location>
        <begin position="118"/>
        <end position="136"/>
    </location>
</feature>
<feature type="transmembrane region" description="Helical" evidence="5">
    <location>
        <begin position="55"/>
        <end position="74"/>
    </location>
</feature>
<feature type="transmembrane region" description="Helical" evidence="5">
    <location>
        <begin position="173"/>
        <end position="195"/>
    </location>
</feature>
<keyword evidence="3 5" id="KW-1133">Transmembrane helix</keyword>
<feature type="transmembrane region" description="Helical" evidence="5">
    <location>
        <begin position="276"/>
        <end position="296"/>
    </location>
</feature>
<dbReference type="Gene3D" id="1.20.1250.20">
    <property type="entry name" value="MFS general substrate transporter like domains"/>
    <property type="match status" value="2"/>
</dbReference>
<feature type="transmembrane region" description="Helical" evidence="5">
    <location>
        <begin position="235"/>
        <end position="255"/>
    </location>
</feature>
<evidence type="ECO:0000259" key="6">
    <source>
        <dbReference type="PROSITE" id="PS50850"/>
    </source>
</evidence>
<dbReference type="PANTHER" id="PTHR23501:SF197">
    <property type="entry name" value="COMD"/>
    <property type="match status" value="1"/>
</dbReference>
<keyword evidence="4 5" id="KW-0472">Membrane</keyword>
<dbReference type="PRINTS" id="PR01036">
    <property type="entry name" value="TCRTETB"/>
</dbReference>
<feature type="transmembrane region" description="Helical" evidence="5">
    <location>
        <begin position="86"/>
        <end position="112"/>
    </location>
</feature>
<dbReference type="InterPro" id="IPR020846">
    <property type="entry name" value="MFS_dom"/>
</dbReference>
<dbReference type="CDD" id="cd17502">
    <property type="entry name" value="MFS_Azr1_MDR_like"/>
    <property type="match status" value="1"/>
</dbReference>
<evidence type="ECO:0000256" key="5">
    <source>
        <dbReference type="SAM" id="Phobius"/>
    </source>
</evidence>
<feature type="transmembrane region" description="Helical" evidence="5">
    <location>
        <begin position="368"/>
        <end position="391"/>
    </location>
</feature>
<dbReference type="Proteomes" id="UP000758701">
    <property type="component" value="Unassembled WGS sequence"/>
</dbReference>
<evidence type="ECO:0000313" key="8">
    <source>
        <dbReference type="Proteomes" id="UP000758701"/>
    </source>
</evidence>
<keyword evidence="2 5" id="KW-0812">Transmembrane</keyword>
<dbReference type="PROSITE" id="PS50850">
    <property type="entry name" value="MFS"/>
    <property type="match status" value="1"/>
</dbReference>
<feature type="transmembrane region" description="Helical" evidence="5">
    <location>
        <begin position="342"/>
        <end position="362"/>
    </location>
</feature>
<proteinExistence type="predicted"/>
<feature type="transmembrane region" description="Helical" evidence="5">
    <location>
        <begin position="316"/>
        <end position="335"/>
    </location>
</feature>
<comment type="subcellular location">
    <subcellularLocation>
        <location evidence="1">Cell membrane</location>
        <topology evidence="1">Multi-pass membrane protein</topology>
    </subcellularLocation>
</comment>
<evidence type="ECO:0000313" key="7">
    <source>
        <dbReference type="EMBL" id="MBZ6155774.1"/>
    </source>
</evidence>
<evidence type="ECO:0000256" key="3">
    <source>
        <dbReference type="ARBA" id="ARBA00022989"/>
    </source>
</evidence>
<name>A0ABS7WCV6_STROV</name>
<feature type="domain" description="Major facilitator superfamily (MFS) profile" evidence="6">
    <location>
        <begin position="21"/>
        <end position="495"/>
    </location>
</feature>
<dbReference type="EMBL" id="JAHSTP010000019">
    <property type="protein sequence ID" value="MBZ6155774.1"/>
    <property type="molecule type" value="Genomic_DNA"/>
</dbReference>
<dbReference type="RefSeq" id="WP_224287006.1">
    <property type="nucleotide sequence ID" value="NZ_JAHSST010000024.1"/>
</dbReference>
<dbReference type="InterPro" id="IPR036259">
    <property type="entry name" value="MFS_trans_sf"/>
</dbReference>
<keyword evidence="8" id="KW-1185">Reference proteome</keyword>
<feature type="transmembrane region" description="Helical" evidence="5">
    <location>
        <begin position="403"/>
        <end position="427"/>
    </location>
</feature>
<feature type="transmembrane region" description="Helical" evidence="5">
    <location>
        <begin position="21"/>
        <end position="43"/>
    </location>
</feature>
<evidence type="ECO:0000256" key="4">
    <source>
        <dbReference type="ARBA" id="ARBA00023136"/>
    </source>
</evidence>
<dbReference type="Pfam" id="PF07690">
    <property type="entry name" value="MFS_1"/>
    <property type="match status" value="1"/>
</dbReference>
<comment type="caution">
    <text evidence="7">The sequence shown here is derived from an EMBL/GenBank/DDBJ whole genome shotgun (WGS) entry which is preliminary data.</text>
</comment>
<dbReference type="InterPro" id="IPR011701">
    <property type="entry name" value="MFS"/>
</dbReference>
<protein>
    <submittedName>
        <fullName evidence="7">MFS transporter</fullName>
    </submittedName>
</protein>
<sequence length="500" mass="49797">MTDPADASSPPADPAPAMRTVLSGALAALFVGSLTNTIVGIALPTIAGELGGQDQVPWVASAALLTMTVATPLWGKAADRKGPRPLLLAALGVFVAGSLVAGCAPEMSVLIAGRALQGVGAGGVLALTNALVAGLVPARRRGLYTGWFGVAFGTASVAGPLVGGLLVGVPGLGWRWCFLGVIPVALAAALLVRLAPHRVPDAPRGGVDVLGGALLAACASTLVLLLSAGGRAWPWPSWPTAALGGAVLVLAAGCVHRERRAADPILPPSLFARPGLAVACATSFLVGAVMFGGVIYLPQYLQVVRGHGATGAGLLMLPQVGTMIAASTLSGYLINRTGRWKVFPVVGCALVTAGAVLLSPLAPDTSAWWLAGAMAVLGLGTGLTQQVLVLVAQNAVGAGDVGVAGAAATFSRTLGGAVGVAAFGAMISAQLRSGLPSGQDPDTLLGTPERVAELPAQLADSVRTSYTAGLASVFLVAVPLAAAALAAVTLTRETPLDTRR</sequence>
<dbReference type="PANTHER" id="PTHR23501">
    <property type="entry name" value="MAJOR FACILITATOR SUPERFAMILY"/>
    <property type="match status" value="1"/>
</dbReference>
<accession>A0ABS7WCV6</accession>
<feature type="transmembrane region" description="Helical" evidence="5">
    <location>
        <begin position="468"/>
        <end position="490"/>
    </location>
</feature>
<gene>
    <name evidence="7" type="ORF">KVH32_32110</name>
</gene>
<feature type="transmembrane region" description="Helical" evidence="5">
    <location>
        <begin position="207"/>
        <end position="229"/>
    </location>
</feature>
<feature type="transmembrane region" description="Helical" evidence="5">
    <location>
        <begin position="143"/>
        <end position="167"/>
    </location>
</feature>
<reference evidence="7 8" key="1">
    <citation type="submission" date="2021-06" db="EMBL/GenBank/DDBJ databases">
        <title>Ecological speciation of a Streptomyces species isolated from different habitats and geographic origins.</title>
        <authorList>
            <person name="Wang J."/>
        </authorList>
    </citation>
    <scope>NUCLEOTIDE SEQUENCE [LARGE SCALE GENOMIC DNA]</scope>
    <source>
        <strain evidence="7 8">FXJ8.012</strain>
    </source>
</reference>
<organism evidence="7 8">
    <name type="scientific">Streptomyces olivaceus</name>
    <dbReference type="NCBI Taxonomy" id="47716"/>
    <lineage>
        <taxon>Bacteria</taxon>
        <taxon>Bacillati</taxon>
        <taxon>Actinomycetota</taxon>
        <taxon>Actinomycetes</taxon>
        <taxon>Kitasatosporales</taxon>
        <taxon>Streptomycetaceae</taxon>
        <taxon>Streptomyces</taxon>
    </lineage>
</organism>